<dbReference type="InterPro" id="IPR054688">
    <property type="entry name" value="CD1247_N"/>
</dbReference>
<comment type="caution">
    <text evidence="2">The sequence shown here is derived from an EMBL/GenBank/DDBJ whole genome shotgun (WGS) entry which is preliminary data.</text>
</comment>
<dbReference type="AlphaFoldDB" id="A0A6L5YAM8"/>
<evidence type="ECO:0000313" key="3">
    <source>
        <dbReference type="Proteomes" id="UP000473699"/>
    </source>
</evidence>
<reference evidence="2 3" key="1">
    <citation type="submission" date="2019-08" db="EMBL/GenBank/DDBJ databases">
        <title>In-depth cultivation of the pig gut microbiome towards novel bacterial diversity and tailored functional studies.</title>
        <authorList>
            <person name="Wylensek D."/>
            <person name="Hitch T.C.A."/>
            <person name="Clavel T."/>
        </authorList>
    </citation>
    <scope>NUCLEOTIDE SEQUENCE [LARGE SCALE GENOMIC DNA]</scope>
    <source>
        <strain evidence="2 3">SM-530-WT-4B</strain>
    </source>
</reference>
<evidence type="ECO:0000256" key="1">
    <source>
        <dbReference type="SAM" id="Coils"/>
    </source>
</evidence>
<evidence type="ECO:0000313" key="2">
    <source>
        <dbReference type="EMBL" id="MST55261.1"/>
    </source>
</evidence>
<accession>A0A6L5YAM8</accession>
<dbReference type="Proteomes" id="UP000473699">
    <property type="component" value="Unassembled WGS sequence"/>
</dbReference>
<protein>
    <submittedName>
        <fullName evidence="2">Uncharacterized protein</fullName>
    </submittedName>
</protein>
<keyword evidence="3" id="KW-1185">Reference proteome</keyword>
<dbReference type="EMBL" id="VUNH01000003">
    <property type="protein sequence ID" value="MST55261.1"/>
    <property type="molecule type" value="Genomic_DNA"/>
</dbReference>
<dbReference type="NCBIfam" id="NF045650">
    <property type="entry name" value="CD1247_Nterm"/>
    <property type="match status" value="1"/>
</dbReference>
<name>A0A6L5YAM8_9BACT</name>
<sequence>MSAREKIAYIKGLLDAGKPEDKLALSLFNAVVDALDALADENDALKKQLEEQQSAADDLYSICGELDADLSDVESRLGIDEELDEDEAPLEDDYTEVACPSCGLHFYCQTSMLSPDDHCVECPDCGEKVSVDLEAEDHDAD</sequence>
<proteinExistence type="predicted"/>
<feature type="coiled-coil region" evidence="1">
    <location>
        <begin position="32"/>
        <end position="62"/>
    </location>
</feature>
<keyword evidence="1" id="KW-0175">Coiled coil</keyword>
<gene>
    <name evidence="2" type="ORF">FYJ74_04310</name>
</gene>
<dbReference type="RefSeq" id="WP_154528358.1">
    <property type="nucleotide sequence ID" value="NZ_JAXDZJ010000192.1"/>
</dbReference>
<organism evidence="2 3">
    <name type="scientific">Pyramidobacter porci</name>
    <dbReference type="NCBI Taxonomy" id="2605789"/>
    <lineage>
        <taxon>Bacteria</taxon>
        <taxon>Thermotogati</taxon>
        <taxon>Synergistota</taxon>
        <taxon>Synergistia</taxon>
        <taxon>Synergistales</taxon>
        <taxon>Dethiosulfovibrionaceae</taxon>
        <taxon>Pyramidobacter</taxon>
    </lineage>
</organism>